<keyword evidence="1" id="KW-0472">Membrane</keyword>
<protein>
    <submittedName>
        <fullName evidence="2">Uncharacterized protein</fullName>
    </submittedName>
</protein>
<organism evidence="2">
    <name type="scientific">Trichuris suis</name>
    <name type="common">pig whipworm</name>
    <dbReference type="NCBI Taxonomy" id="68888"/>
    <lineage>
        <taxon>Eukaryota</taxon>
        <taxon>Metazoa</taxon>
        <taxon>Ecdysozoa</taxon>
        <taxon>Nematoda</taxon>
        <taxon>Enoplea</taxon>
        <taxon>Dorylaimia</taxon>
        <taxon>Trichinellida</taxon>
        <taxon>Trichuridae</taxon>
        <taxon>Trichuris</taxon>
    </lineage>
</organism>
<dbReference type="EMBL" id="KL367576">
    <property type="protein sequence ID" value="KFD63298.1"/>
    <property type="molecule type" value="Genomic_DNA"/>
</dbReference>
<sequence>MEGNVFTIRPLINSFHSAFFIIFLGCHRGMNSTAILSSSSEKLPPPARLAHPLEAMARLFMVNVGEFQILYKVLDTCRLATLGKVALVVVLILSAKVLSLLIAINNNCVAFRTDTFRLQRSNVPVEGYGRFL</sequence>
<keyword evidence="1" id="KW-0812">Transmembrane</keyword>
<proteinExistence type="predicted"/>
<evidence type="ECO:0000256" key="1">
    <source>
        <dbReference type="SAM" id="Phobius"/>
    </source>
</evidence>
<accession>A0A085N1F2</accession>
<reference evidence="2" key="1">
    <citation type="journal article" date="2014" name="Nat. Genet.">
        <title>Genome and transcriptome of the porcine whipworm Trichuris suis.</title>
        <authorList>
            <person name="Jex A.R."/>
            <person name="Nejsum P."/>
            <person name="Schwarz E.M."/>
            <person name="Hu L."/>
            <person name="Young N.D."/>
            <person name="Hall R.S."/>
            <person name="Korhonen P.K."/>
            <person name="Liao S."/>
            <person name="Thamsborg S."/>
            <person name="Xia J."/>
            <person name="Xu P."/>
            <person name="Wang S."/>
            <person name="Scheerlinck J.P."/>
            <person name="Hofmann A."/>
            <person name="Sternberg P.W."/>
            <person name="Wang J."/>
            <person name="Gasser R.B."/>
        </authorList>
    </citation>
    <scope>NUCLEOTIDE SEQUENCE [LARGE SCALE GENOMIC DNA]</scope>
    <source>
        <strain evidence="2">DCEP-RM93F</strain>
    </source>
</reference>
<keyword evidence="1" id="KW-1133">Transmembrane helix</keyword>
<name>A0A085N1F2_9BILA</name>
<feature type="transmembrane region" description="Helical" evidence="1">
    <location>
        <begin position="85"/>
        <end position="104"/>
    </location>
</feature>
<dbReference type="Proteomes" id="UP000030758">
    <property type="component" value="Unassembled WGS sequence"/>
</dbReference>
<dbReference type="AlphaFoldDB" id="A0A085N1F2"/>
<evidence type="ECO:0000313" key="2">
    <source>
        <dbReference type="EMBL" id="KFD63298.1"/>
    </source>
</evidence>
<gene>
    <name evidence="2" type="ORF">M514_24478</name>
</gene>
<feature type="transmembrane region" description="Helical" evidence="1">
    <location>
        <begin position="6"/>
        <end position="26"/>
    </location>
</feature>